<dbReference type="Pfam" id="PF04389">
    <property type="entry name" value="Peptidase_M28"/>
    <property type="match status" value="1"/>
</dbReference>
<dbReference type="Gene3D" id="3.40.630.10">
    <property type="entry name" value="Zn peptidases"/>
    <property type="match status" value="1"/>
</dbReference>
<dbReference type="PANTHER" id="PTHR10404:SF46">
    <property type="entry name" value="VACUOLAR PROTEIN SORTING-ASSOCIATED PROTEIN 70"/>
    <property type="match status" value="1"/>
</dbReference>
<dbReference type="AlphaFoldDB" id="A0A2M6UBK5"/>
<dbReference type="InterPro" id="IPR039373">
    <property type="entry name" value="Peptidase_M28B"/>
</dbReference>
<comment type="caution">
    <text evidence="2">The sequence shown here is derived from an EMBL/GenBank/DDBJ whole genome shotgun (WGS) entry which is preliminary data.</text>
</comment>
<dbReference type="SUPFAM" id="SSF53187">
    <property type="entry name" value="Zn-dependent exopeptidases"/>
    <property type="match status" value="1"/>
</dbReference>
<evidence type="ECO:0000313" key="2">
    <source>
        <dbReference type="EMBL" id="PIT01937.1"/>
    </source>
</evidence>
<dbReference type="Proteomes" id="UP000228930">
    <property type="component" value="Unassembled WGS sequence"/>
</dbReference>
<dbReference type="SUPFAM" id="SSF52025">
    <property type="entry name" value="PA domain"/>
    <property type="match status" value="1"/>
</dbReference>
<feature type="domain" description="Peptidase M28" evidence="1">
    <location>
        <begin position="204"/>
        <end position="400"/>
    </location>
</feature>
<dbReference type="PANTHER" id="PTHR10404">
    <property type="entry name" value="N-ACETYLATED-ALPHA-LINKED ACIDIC DIPEPTIDASE"/>
    <property type="match status" value="1"/>
</dbReference>
<sequence>MMRHLEEFSRRVKLSGSREELESFGYLRNQLESYGISTDLVLHDAYISLPGQARITVGDWAPACITHSFSRSSGLEGVCGEIVYAGLGGPDDFARADARGKIVLLDGIANPAASLRSSQAGAIGQIHISPSKHLYEMCISPVWGNPTPDQLELLPKTVVLSIRNSDGEALKGRLLNGEYITAVLTAEVDTGWRKTPMLEANLEAGRPLDDSFVLFSGHHDTWYYGVMDNGSANAAMLEAARIFSLHRQDLRRHLRLCFWSGHSHGRYSGSSWYADVKFEQLSARCVAHVNIDSIGAQGNTVLSDALSSNELYALAAEAVSAQGGQEIEGHRMSRAGDQSFWGIGIPSIFMAMGEQPAGQGDSVMGPAIGGGGARKGAGFGWWWHTPDDTLDKIDPALLVRDTSIYVHAIGRLLTDEILPLDIRRQVDALQRELTSLAVALDGRMDIGSIVKRVGMLSDAVEHFQEAVKSASGRDAKSVNRALIAVTRALVPIDYTRGSRFDPDPALRQNPYPVLDPLRSVATATAGSDQFLFASVAGRRAVNRVALAIDEALAALVVHDEV</sequence>
<organism evidence="2 3">
    <name type="scientific">Bradyrhizobium nitroreducens</name>
    <dbReference type="NCBI Taxonomy" id="709803"/>
    <lineage>
        <taxon>Bacteria</taxon>
        <taxon>Pseudomonadati</taxon>
        <taxon>Pseudomonadota</taxon>
        <taxon>Alphaproteobacteria</taxon>
        <taxon>Hyphomicrobiales</taxon>
        <taxon>Nitrobacteraceae</taxon>
        <taxon>Bradyrhizobium</taxon>
    </lineage>
</organism>
<evidence type="ECO:0000313" key="3">
    <source>
        <dbReference type="Proteomes" id="UP000228930"/>
    </source>
</evidence>
<name>A0A2M6UBK5_9BRAD</name>
<dbReference type="Gene3D" id="3.50.30.30">
    <property type="match status" value="1"/>
</dbReference>
<protein>
    <recommendedName>
        <fullName evidence="1">Peptidase M28 domain-containing protein</fullName>
    </recommendedName>
</protein>
<dbReference type="InterPro" id="IPR046450">
    <property type="entry name" value="PA_dom_sf"/>
</dbReference>
<proteinExistence type="predicted"/>
<accession>A0A2M6UBK5</accession>
<dbReference type="InterPro" id="IPR007484">
    <property type="entry name" value="Peptidase_M28"/>
</dbReference>
<dbReference type="EMBL" id="LFJC01000003">
    <property type="protein sequence ID" value="PIT01937.1"/>
    <property type="molecule type" value="Genomic_DNA"/>
</dbReference>
<reference evidence="2 3" key="1">
    <citation type="submission" date="2015-06" db="EMBL/GenBank/DDBJ databases">
        <title>Comparative genome analysis of nirS-carrying Bradyrhizobium sp. strains.</title>
        <authorList>
            <person name="Ishii S."/>
            <person name="Jang J."/>
            <person name="Nishizawa T."/>
            <person name="Senoo K."/>
        </authorList>
    </citation>
    <scope>NUCLEOTIDE SEQUENCE [LARGE SCALE GENOMIC DNA]</scope>
    <source>
        <strain evidence="2 3">TSA1</strain>
    </source>
</reference>
<keyword evidence="3" id="KW-1185">Reference proteome</keyword>
<evidence type="ECO:0000259" key="1">
    <source>
        <dbReference type="Pfam" id="PF04389"/>
    </source>
</evidence>
<gene>
    <name evidence="2" type="ORF">TSA1_15010</name>
</gene>